<evidence type="ECO:0000313" key="1">
    <source>
        <dbReference type="EMBL" id="MCI4384703.1"/>
    </source>
</evidence>
<reference evidence="1 2" key="1">
    <citation type="journal article" date="2022" name="bioRxiv">
        <title>An ancient truncated duplication of the anti-Mullerian hormone receptor type 2 gene is a potential conserved master sex determinant in the Pangasiidae catfish family.</title>
        <authorList>
            <person name="Wen M."/>
            <person name="Pan Q."/>
            <person name="Jouanno E."/>
            <person name="Montfort J."/>
            <person name="Zahm M."/>
            <person name="Cabau C."/>
            <person name="Klopp C."/>
            <person name="Iampietro C."/>
            <person name="Roques C."/>
            <person name="Bouchez O."/>
            <person name="Castinel A."/>
            <person name="Donnadieu C."/>
            <person name="Parrinello H."/>
            <person name="Poncet C."/>
            <person name="Belmonte E."/>
            <person name="Gautier V."/>
            <person name="Avarre J.-C."/>
            <person name="Dugue R."/>
            <person name="Gustiano R."/>
            <person name="Ha T.T.T."/>
            <person name="Campet M."/>
            <person name="Sriphairoj K."/>
            <person name="Ribolli J."/>
            <person name="de Almeida F.L."/>
            <person name="Desvignes T."/>
            <person name="Postlethwait J.H."/>
            <person name="Bucao C.F."/>
            <person name="Robinson-Rechavi M."/>
            <person name="Bobe J."/>
            <person name="Herpin A."/>
            <person name="Guiguen Y."/>
        </authorList>
    </citation>
    <scope>NUCLEOTIDE SEQUENCE [LARGE SCALE GENOMIC DNA]</scope>
    <source>
        <strain evidence="1">YG-Dec2019</strain>
    </source>
</reference>
<accession>A0ACC5X072</accession>
<gene>
    <name evidence="1" type="ORF">PGIGA_G00041760</name>
</gene>
<comment type="caution">
    <text evidence="1">The sequence shown here is derived from an EMBL/GenBank/DDBJ whole genome shotgun (WGS) entry which is preliminary data.</text>
</comment>
<dbReference type="Proteomes" id="UP000829447">
    <property type="component" value="Linkage Group LG13"/>
</dbReference>
<proteinExistence type="predicted"/>
<sequence length="77" mass="8331">MKLSFHQRFLSCVSPLVSSPRPLPILVPVSGLVVTLDGVWGGTGEDTRASFTETVNLNILQCDGCEKSFVIYTVCTV</sequence>
<protein>
    <submittedName>
        <fullName evidence="1">Uncharacterized protein</fullName>
    </submittedName>
</protein>
<keyword evidence="2" id="KW-1185">Reference proteome</keyword>
<name>A0ACC5X072_PANGG</name>
<organism evidence="1 2">
    <name type="scientific">Pangasianodon gigas</name>
    <name type="common">Mekong giant catfish</name>
    <name type="synonym">Pangasius gigas</name>
    <dbReference type="NCBI Taxonomy" id="30993"/>
    <lineage>
        <taxon>Eukaryota</taxon>
        <taxon>Metazoa</taxon>
        <taxon>Chordata</taxon>
        <taxon>Craniata</taxon>
        <taxon>Vertebrata</taxon>
        <taxon>Euteleostomi</taxon>
        <taxon>Actinopterygii</taxon>
        <taxon>Neopterygii</taxon>
        <taxon>Teleostei</taxon>
        <taxon>Ostariophysi</taxon>
        <taxon>Siluriformes</taxon>
        <taxon>Pangasiidae</taxon>
        <taxon>Pangasianodon</taxon>
    </lineage>
</organism>
<dbReference type="EMBL" id="CM040466">
    <property type="protein sequence ID" value="MCI4384703.1"/>
    <property type="molecule type" value="Genomic_DNA"/>
</dbReference>
<evidence type="ECO:0000313" key="2">
    <source>
        <dbReference type="Proteomes" id="UP000829447"/>
    </source>
</evidence>